<reference evidence="3" key="1">
    <citation type="submission" date="2019-11" db="EMBL/GenBank/DDBJ databases">
        <title>Genome sequence of Heliorestis convoluta strain HH, an alkaliphilic and minimalistic phototrophic bacterium from a soda lake in Egypt.</title>
        <authorList>
            <person name="Dewey E.D."/>
            <person name="Stokes L.M."/>
            <person name="Burchell B.M."/>
            <person name="Shaffer K.N."/>
            <person name="Huntington A.M."/>
            <person name="Baker J.M."/>
            <person name="Nadendla S."/>
            <person name="Giglio M.G."/>
            <person name="Touchman J.W."/>
            <person name="Blankenship R.E."/>
            <person name="Madigan M.T."/>
            <person name="Sattley W.M."/>
        </authorList>
    </citation>
    <scope>NUCLEOTIDE SEQUENCE [LARGE SCALE GENOMIC DNA]</scope>
    <source>
        <strain evidence="3">HH</strain>
    </source>
</reference>
<proteinExistence type="predicted"/>
<name>A0A5Q2N066_9FIRM</name>
<accession>A0A5Q2N066</accession>
<sequence length="121" mass="13846">MQIQHNTKMLPPILTQPRHDPDDWKTPAQLKLEHSANIANPKRKVIAQEATNQVYQELREIFHKTNYSVNFVVNEVGNRMQYSIRMQGTGHEVATFPADIAVDIAQKAKHSKSGLFVDQRV</sequence>
<evidence type="ECO:0008006" key="4">
    <source>
        <dbReference type="Google" id="ProtNLM"/>
    </source>
</evidence>
<dbReference type="AlphaFoldDB" id="A0A5Q2N066"/>
<dbReference type="Proteomes" id="UP000366051">
    <property type="component" value="Chromosome"/>
</dbReference>
<dbReference type="SUPFAM" id="SSF160214">
    <property type="entry name" value="FlaG-like"/>
    <property type="match status" value="1"/>
</dbReference>
<protein>
    <recommendedName>
        <fullName evidence="4">Flagellar protein FlaG</fullName>
    </recommendedName>
</protein>
<evidence type="ECO:0000256" key="1">
    <source>
        <dbReference type="SAM" id="MobiDB-lite"/>
    </source>
</evidence>
<dbReference type="Pfam" id="PF03646">
    <property type="entry name" value="FlaG"/>
    <property type="match status" value="1"/>
</dbReference>
<keyword evidence="3" id="KW-1185">Reference proteome</keyword>
<dbReference type="RefSeq" id="WP_162007858.1">
    <property type="nucleotide sequence ID" value="NZ_CP045875.1"/>
</dbReference>
<evidence type="ECO:0000313" key="3">
    <source>
        <dbReference type="Proteomes" id="UP000366051"/>
    </source>
</evidence>
<dbReference type="InterPro" id="IPR035924">
    <property type="entry name" value="FlaG-like_sf"/>
</dbReference>
<gene>
    <name evidence="2" type="ORF">FTV88_0433</name>
</gene>
<dbReference type="EMBL" id="CP045875">
    <property type="protein sequence ID" value="QGG46612.1"/>
    <property type="molecule type" value="Genomic_DNA"/>
</dbReference>
<feature type="region of interest" description="Disordered" evidence="1">
    <location>
        <begin position="1"/>
        <end position="26"/>
    </location>
</feature>
<dbReference type="InterPro" id="IPR005186">
    <property type="entry name" value="FlaG"/>
</dbReference>
<evidence type="ECO:0000313" key="2">
    <source>
        <dbReference type="EMBL" id="QGG46612.1"/>
    </source>
</evidence>
<organism evidence="2 3">
    <name type="scientific">Heliorestis convoluta</name>
    <dbReference type="NCBI Taxonomy" id="356322"/>
    <lineage>
        <taxon>Bacteria</taxon>
        <taxon>Bacillati</taxon>
        <taxon>Bacillota</taxon>
        <taxon>Clostridia</taxon>
        <taxon>Eubacteriales</taxon>
        <taxon>Heliobacteriaceae</taxon>
        <taxon>Heliorestis</taxon>
    </lineage>
</organism>
<dbReference type="KEGG" id="hcv:FTV88_0433"/>